<feature type="domain" description="Aldehyde dehydrogenase" evidence="3">
    <location>
        <begin position="7"/>
        <end position="457"/>
    </location>
</feature>
<dbReference type="Pfam" id="PF00171">
    <property type="entry name" value="Aldedh"/>
    <property type="match status" value="1"/>
</dbReference>
<dbReference type="SUPFAM" id="SSF53720">
    <property type="entry name" value="ALDH-like"/>
    <property type="match status" value="1"/>
</dbReference>
<dbReference type="InterPro" id="IPR050740">
    <property type="entry name" value="Aldehyde_DH_Superfamily"/>
</dbReference>
<evidence type="ECO:0000256" key="2">
    <source>
        <dbReference type="SAM" id="MobiDB-lite"/>
    </source>
</evidence>
<dbReference type="RefSeq" id="WP_209694821.1">
    <property type="nucleotide sequence ID" value="NZ_BAAAVU010000009.1"/>
</dbReference>
<evidence type="ECO:0000256" key="1">
    <source>
        <dbReference type="ARBA" id="ARBA00023002"/>
    </source>
</evidence>
<sequence length="486" mass="50018">MTIELSHDPRTGAAVDGPPYTSPDGVDVHVKAADAAFPAVSTAHPAERRRWLDTVADALDDAVDELVALADSETALGEVRLRGELTRAAVNMRYYAAAGEAGDWLRPIVQTLPGVNLSRANLPLGPVAVFGASNFPFQFGVLGHDTCSALAAGCPVVAKAHPAHPRLSVRLTEIAVDALTRAGAPSGTLGLVVGFDAGTALVDHPAITAVAFTGSLRGGQAIVEQARRRSRPIPVYAEMGTVNPVVVTPAGVARMAAIAEEFAASFTLGVGQYCTKPGLLLAPRGSGVTEAVAASVRDRQGAWLLTDGIATAYRSGTAAMADGAELLAEGPSAVGGYGVGPVALRVDPDRLQPGSSWLEECFGPVALVAECDDLDEVLDVVRRMQPSLTGAVYGGGADDPDVARVVAVLAGQVGRVVVDGAPTGVACVDAMHHGGPWPSTSEPGTTSVGARALERFTRPVAFQNVPDAALPPALQQANPWNLRRDG</sequence>
<feature type="region of interest" description="Disordered" evidence="2">
    <location>
        <begin position="1"/>
        <end position="22"/>
    </location>
</feature>
<proteinExistence type="predicted"/>
<dbReference type="InterPro" id="IPR016161">
    <property type="entry name" value="Ald_DH/histidinol_DH"/>
</dbReference>
<dbReference type="Gene3D" id="3.40.309.10">
    <property type="entry name" value="Aldehyde Dehydrogenase, Chain A, domain 2"/>
    <property type="match status" value="1"/>
</dbReference>
<dbReference type="PANTHER" id="PTHR43353">
    <property type="entry name" value="SUCCINATE-SEMIALDEHYDE DEHYDROGENASE, MITOCHONDRIAL"/>
    <property type="match status" value="1"/>
</dbReference>
<dbReference type="InterPro" id="IPR015590">
    <property type="entry name" value="Aldehyde_DH_dom"/>
</dbReference>
<dbReference type="Proteomes" id="UP000755585">
    <property type="component" value="Unassembled WGS sequence"/>
</dbReference>
<name>A0ABS4UK22_9ACTN</name>
<evidence type="ECO:0000259" key="3">
    <source>
        <dbReference type="Pfam" id="PF00171"/>
    </source>
</evidence>
<organism evidence="4 5">
    <name type="scientific">Kribbella aluminosa</name>
    <dbReference type="NCBI Taxonomy" id="416017"/>
    <lineage>
        <taxon>Bacteria</taxon>
        <taxon>Bacillati</taxon>
        <taxon>Actinomycetota</taxon>
        <taxon>Actinomycetes</taxon>
        <taxon>Propionibacteriales</taxon>
        <taxon>Kribbellaceae</taxon>
        <taxon>Kribbella</taxon>
    </lineage>
</organism>
<gene>
    <name evidence="4" type="ORF">JOF29_003080</name>
</gene>
<dbReference type="InterPro" id="IPR016162">
    <property type="entry name" value="Ald_DH_N"/>
</dbReference>
<feature type="compositionally biased region" description="Basic and acidic residues" evidence="2">
    <location>
        <begin position="1"/>
        <end position="10"/>
    </location>
</feature>
<dbReference type="EC" id="1.2.1.4" evidence="4"/>
<evidence type="ECO:0000313" key="4">
    <source>
        <dbReference type="EMBL" id="MBP2351997.1"/>
    </source>
</evidence>
<dbReference type="PANTHER" id="PTHR43353:SF3">
    <property type="entry name" value="ALDEHYDE DEHYDROGENASE-RELATED"/>
    <property type="match status" value="1"/>
</dbReference>
<evidence type="ECO:0000313" key="5">
    <source>
        <dbReference type="Proteomes" id="UP000755585"/>
    </source>
</evidence>
<protein>
    <submittedName>
        <fullName evidence="4">NADP-dependent aldehyde dehydrogenase</fullName>
        <ecNumber evidence="4">1.2.1.4</ecNumber>
    </submittedName>
</protein>
<reference evidence="4 5" key="1">
    <citation type="submission" date="2021-03" db="EMBL/GenBank/DDBJ databases">
        <title>Sequencing the genomes of 1000 actinobacteria strains.</title>
        <authorList>
            <person name="Klenk H.-P."/>
        </authorList>
    </citation>
    <scope>NUCLEOTIDE SEQUENCE [LARGE SCALE GENOMIC DNA]</scope>
    <source>
        <strain evidence="4 5">DSM 18824</strain>
    </source>
</reference>
<accession>A0ABS4UK22</accession>
<dbReference type="EMBL" id="JAGINT010000001">
    <property type="protein sequence ID" value="MBP2351997.1"/>
    <property type="molecule type" value="Genomic_DNA"/>
</dbReference>
<dbReference type="GO" id="GO:0033721">
    <property type="term" value="F:aldehyde dehydrogenase (NADP+) activity"/>
    <property type="evidence" value="ECO:0007669"/>
    <property type="project" value="UniProtKB-EC"/>
</dbReference>
<dbReference type="InterPro" id="IPR016163">
    <property type="entry name" value="Ald_DH_C"/>
</dbReference>
<comment type="caution">
    <text evidence="4">The sequence shown here is derived from an EMBL/GenBank/DDBJ whole genome shotgun (WGS) entry which is preliminary data.</text>
</comment>
<dbReference type="Gene3D" id="3.40.605.10">
    <property type="entry name" value="Aldehyde Dehydrogenase, Chain A, domain 1"/>
    <property type="match status" value="1"/>
</dbReference>
<keyword evidence="5" id="KW-1185">Reference proteome</keyword>
<keyword evidence="1 4" id="KW-0560">Oxidoreductase</keyword>